<accession>A0A371CZX4</accession>
<organism evidence="1 2">
    <name type="scientific">Lentinus brumalis</name>
    <dbReference type="NCBI Taxonomy" id="2498619"/>
    <lineage>
        <taxon>Eukaryota</taxon>
        <taxon>Fungi</taxon>
        <taxon>Dikarya</taxon>
        <taxon>Basidiomycota</taxon>
        <taxon>Agaricomycotina</taxon>
        <taxon>Agaricomycetes</taxon>
        <taxon>Polyporales</taxon>
        <taxon>Polyporaceae</taxon>
        <taxon>Lentinus</taxon>
    </lineage>
</organism>
<proteinExistence type="predicted"/>
<dbReference type="EMBL" id="KZ857434">
    <property type="protein sequence ID" value="RDX45759.1"/>
    <property type="molecule type" value="Genomic_DNA"/>
</dbReference>
<gene>
    <name evidence="1" type="ORF">OH76DRAFT_931995</name>
</gene>
<sequence length="147" mass="16973">MRSVARGRCVCTLWVLGCTVHVIVLCIHVCTRLNYLLAILSAIAHMLSYRFIHRSSVSFNNSYICRNDLWWLSLRVRMSAPNCFFLHYYLRSIATMLYRCFTVKFAQNRRWSLARTKRGQSTCTNDSRSSTGLGHPVGVEIHTSRPP</sequence>
<protein>
    <submittedName>
        <fullName evidence="1">Uncharacterized protein</fullName>
    </submittedName>
</protein>
<dbReference type="AlphaFoldDB" id="A0A371CZX4"/>
<reference evidence="1 2" key="1">
    <citation type="journal article" date="2018" name="Biotechnol. Biofuels">
        <title>Integrative visual omics of the white-rot fungus Polyporus brumalis exposes the biotechnological potential of its oxidative enzymes for delignifying raw plant biomass.</title>
        <authorList>
            <person name="Miyauchi S."/>
            <person name="Rancon A."/>
            <person name="Drula E."/>
            <person name="Hage H."/>
            <person name="Chaduli D."/>
            <person name="Favel A."/>
            <person name="Grisel S."/>
            <person name="Henrissat B."/>
            <person name="Herpoel-Gimbert I."/>
            <person name="Ruiz-Duenas F.J."/>
            <person name="Chevret D."/>
            <person name="Hainaut M."/>
            <person name="Lin J."/>
            <person name="Wang M."/>
            <person name="Pangilinan J."/>
            <person name="Lipzen A."/>
            <person name="Lesage-Meessen L."/>
            <person name="Navarro D."/>
            <person name="Riley R."/>
            <person name="Grigoriev I.V."/>
            <person name="Zhou S."/>
            <person name="Raouche S."/>
            <person name="Rosso M.N."/>
        </authorList>
    </citation>
    <scope>NUCLEOTIDE SEQUENCE [LARGE SCALE GENOMIC DNA]</scope>
    <source>
        <strain evidence="1 2">BRFM 1820</strain>
    </source>
</reference>
<keyword evidence="2" id="KW-1185">Reference proteome</keyword>
<name>A0A371CZX4_9APHY</name>
<dbReference type="Proteomes" id="UP000256964">
    <property type="component" value="Unassembled WGS sequence"/>
</dbReference>
<evidence type="ECO:0000313" key="1">
    <source>
        <dbReference type="EMBL" id="RDX45759.1"/>
    </source>
</evidence>
<evidence type="ECO:0000313" key="2">
    <source>
        <dbReference type="Proteomes" id="UP000256964"/>
    </source>
</evidence>